<dbReference type="Proteomes" id="UP001459277">
    <property type="component" value="Unassembled WGS sequence"/>
</dbReference>
<name>A0AAW2CLK0_9ROSI</name>
<accession>A0AAW2CLK0</accession>
<protein>
    <submittedName>
        <fullName evidence="2">Uncharacterized protein</fullName>
    </submittedName>
</protein>
<dbReference type="AlphaFoldDB" id="A0AAW2CLK0"/>
<proteinExistence type="predicted"/>
<evidence type="ECO:0000313" key="3">
    <source>
        <dbReference type="Proteomes" id="UP001459277"/>
    </source>
</evidence>
<reference evidence="2 3" key="1">
    <citation type="submission" date="2024-01" db="EMBL/GenBank/DDBJ databases">
        <title>A telomere-to-telomere, gap-free genome of sweet tea (Lithocarpus litseifolius).</title>
        <authorList>
            <person name="Zhou J."/>
        </authorList>
    </citation>
    <scope>NUCLEOTIDE SEQUENCE [LARGE SCALE GENOMIC DNA]</scope>
    <source>
        <strain evidence="2">Zhou-2022a</strain>
        <tissue evidence="2">Leaf</tissue>
    </source>
</reference>
<comment type="caution">
    <text evidence="2">The sequence shown here is derived from an EMBL/GenBank/DDBJ whole genome shotgun (WGS) entry which is preliminary data.</text>
</comment>
<evidence type="ECO:0000313" key="2">
    <source>
        <dbReference type="EMBL" id="KAK9997915.1"/>
    </source>
</evidence>
<dbReference type="EMBL" id="JAZDWU010000006">
    <property type="protein sequence ID" value="KAK9997915.1"/>
    <property type="molecule type" value="Genomic_DNA"/>
</dbReference>
<gene>
    <name evidence="2" type="ORF">SO802_017518</name>
</gene>
<evidence type="ECO:0000256" key="1">
    <source>
        <dbReference type="SAM" id="MobiDB-lite"/>
    </source>
</evidence>
<keyword evidence="3" id="KW-1185">Reference proteome</keyword>
<organism evidence="2 3">
    <name type="scientific">Lithocarpus litseifolius</name>
    <dbReference type="NCBI Taxonomy" id="425828"/>
    <lineage>
        <taxon>Eukaryota</taxon>
        <taxon>Viridiplantae</taxon>
        <taxon>Streptophyta</taxon>
        <taxon>Embryophyta</taxon>
        <taxon>Tracheophyta</taxon>
        <taxon>Spermatophyta</taxon>
        <taxon>Magnoliopsida</taxon>
        <taxon>eudicotyledons</taxon>
        <taxon>Gunneridae</taxon>
        <taxon>Pentapetalae</taxon>
        <taxon>rosids</taxon>
        <taxon>fabids</taxon>
        <taxon>Fagales</taxon>
        <taxon>Fagaceae</taxon>
        <taxon>Lithocarpus</taxon>
    </lineage>
</organism>
<feature type="region of interest" description="Disordered" evidence="1">
    <location>
        <begin position="1"/>
        <end position="21"/>
    </location>
</feature>
<sequence>MEGYALSLGPREPPQSQGSKKERDEYLLKCLGVIASALSSSVVIEEIVKSPMNSGSSDSGRGQVSPAIEGFIPLVLALLVRLASSSFQEGTAIVLAILGFDPLILPKPNSRIFGVFDSKALKAILPSSVVINLKTFSVEPNLQIQEGVIIRMPKLFPYEDNHYVP</sequence>